<feature type="transmembrane region" description="Helical" evidence="2">
    <location>
        <begin position="25"/>
        <end position="50"/>
    </location>
</feature>
<evidence type="ECO:0000256" key="1">
    <source>
        <dbReference type="SAM" id="MobiDB-lite"/>
    </source>
</evidence>
<dbReference type="RefSeq" id="WP_184799514.1">
    <property type="nucleotide sequence ID" value="NZ_JACIIZ010000004.1"/>
</dbReference>
<keyword evidence="2" id="KW-1133">Transmembrane helix</keyword>
<sequence>MADLAKSAPFICPNCGAEVYAKWTFILLILSLEPFVWLIILLFAFAALALGRYLPGVVVVAILVAGAILWIVATKLLWPLGVKKDNAKRGDAPAMRPSGGRTGSLPTRPS</sequence>
<evidence type="ECO:0000256" key="2">
    <source>
        <dbReference type="SAM" id="Phobius"/>
    </source>
</evidence>
<dbReference type="Proteomes" id="UP000539175">
    <property type="component" value="Unassembled WGS sequence"/>
</dbReference>
<evidence type="ECO:0000313" key="3">
    <source>
        <dbReference type="EMBL" id="MBB6251222.1"/>
    </source>
</evidence>
<dbReference type="EMBL" id="JACIIZ010000004">
    <property type="protein sequence ID" value="MBB6251222.1"/>
    <property type="molecule type" value="Genomic_DNA"/>
</dbReference>
<keyword evidence="2" id="KW-0812">Transmembrane</keyword>
<keyword evidence="4" id="KW-1185">Reference proteome</keyword>
<comment type="caution">
    <text evidence="3">The sequence shown here is derived from an EMBL/GenBank/DDBJ whole genome shotgun (WGS) entry which is preliminary data.</text>
</comment>
<gene>
    <name evidence="3" type="ORF">FHS74_001767</name>
</gene>
<organism evidence="3 4">
    <name type="scientific">Nitrospirillum iridis</name>
    <dbReference type="NCBI Taxonomy" id="765888"/>
    <lineage>
        <taxon>Bacteria</taxon>
        <taxon>Pseudomonadati</taxon>
        <taxon>Pseudomonadota</taxon>
        <taxon>Alphaproteobacteria</taxon>
        <taxon>Rhodospirillales</taxon>
        <taxon>Azospirillaceae</taxon>
        <taxon>Nitrospirillum</taxon>
    </lineage>
</organism>
<accession>A0A7X0AWX0</accession>
<name>A0A7X0AWX0_9PROT</name>
<keyword evidence="2" id="KW-0472">Membrane</keyword>
<feature type="transmembrane region" description="Helical" evidence="2">
    <location>
        <begin position="56"/>
        <end position="78"/>
    </location>
</feature>
<dbReference type="AlphaFoldDB" id="A0A7X0AWX0"/>
<proteinExistence type="predicted"/>
<evidence type="ECO:0000313" key="4">
    <source>
        <dbReference type="Proteomes" id="UP000539175"/>
    </source>
</evidence>
<reference evidence="3 4" key="1">
    <citation type="submission" date="2020-08" db="EMBL/GenBank/DDBJ databases">
        <title>Genomic Encyclopedia of Type Strains, Phase IV (KMG-IV): sequencing the most valuable type-strain genomes for metagenomic binning, comparative biology and taxonomic classification.</title>
        <authorList>
            <person name="Goeker M."/>
        </authorList>
    </citation>
    <scope>NUCLEOTIDE SEQUENCE [LARGE SCALE GENOMIC DNA]</scope>
    <source>
        <strain evidence="3 4">DSM 22198</strain>
    </source>
</reference>
<protein>
    <submittedName>
        <fullName evidence="3">Type VI protein secretion system component VasK</fullName>
    </submittedName>
</protein>
<feature type="region of interest" description="Disordered" evidence="1">
    <location>
        <begin position="85"/>
        <end position="110"/>
    </location>
</feature>